<dbReference type="RefSeq" id="WP_311585578.1">
    <property type="nucleotide sequence ID" value="NZ_JAVRFH010000115.1"/>
</dbReference>
<evidence type="ECO:0000313" key="1">
    <source>
        <dbReference type="EMBL" id="MDT0616279.1"/>
    </source>
</evidence>
<dbReference type="EMBL" id="JAVRFH010000115">
    <property type="protein sequence ID" value="MDT0616279.1"/>
    <property type="molecule type" value="Genomic_DNA"/>
</dbReference>
<sequence length="110" mass="12000">MDAELWPAFMHLVRSASGKTVTCGDQSPAHGNGLLLYTRPRKEAAFQLAGVVCPDPSALARWPAELTILVPGPAWLSRIEAAARTPLKVAVLNPVTKRCTYERVRPGPRR</sequence>
<gene>
    <name evidence="1" type="ORF">RM812_39995</name>
</gene>
<comment type="caution">
    <text evidence="1">The sequence shown here is derived from an EMBL/GenBank/DDBJ whole genome shotgun (WGS) entry which is preliminary data.</text>
</comment>
<evidence type="ECO:0000313" key="2">
    <source>
        <dbReference type="Proteomes" id="UP001180724"/>
    </source>
</evidence>
<accession>A0ABU3B1E7</accession>
<organism evidence="1 2">
    <name type="scientific">Streptomyces lancefieldiae</name>
    <dbReference type="NCBI Taxonomy" id="3075520"/>
    <lineage>
        <taxon>Bacteria</taxon>
        <taxon>Bacillati</taxon>
        <taxon>Actinomycetota</taxon>
        <taxon>Actinomycetes</taxon>
        <taxon>Kitasatosporales</taxon>
        <taxon>Streptomycetaceae</taxon>
        <taxon>Streptomyces</taxon>
    </lineage>
</organism>
<keyword evidence="2" id="KW-1185">Reference proteome</keyword>
<protein>
    <submittedName>
        <fullName evidence="1">Uncharacterized protein</fullName>
    </submittedName>
</protein>
<reference evidence="1" key="1">
    <citation type="submission" date="2024-05" db="EMBL/GenBank/DDBJ databases">
        <title>30 novel species of actinomycetes from the DSMZ collection.</title>
        <authorList>
            <person name="Nouioui I."/>
        </authorList>
    </citation>
    <scope>NUCLEOTIDE SEQUENCE</scope>
    <source>
        <strain evidence="1">DSM 40712</strain>
    </source>
</reference>
<name>A0ABU3B1E7_9ACTN</name>
<dbReference type="Proteomes" id="UP001180724">
    <property type="component" value="Unassembled WGS sequence"/>
</dbReference>
<proteinExistence type="predicted"/>